<evidence type="ECO:0000256" key="5">
    <source>
        <dbReference type="SAM" id="SignalP"/>
    </source>
</evidence>
<keyword evidence="2" id="KW-0472">Membrane</keyword>
<keyword evidence="7" id="KW-1185">Reference proteome</keyword>
<comment type="caution">
    <text evidence="6">The sequence shown here is derived from an EMBL/GenBank/DDBJ whole genome shotgun (WGS) entry which is preliminary data.</text>
</comment>
<comment type="subcellular location">
    <subcellularLocation>
        <location evidence="1">Cell outer membrane</location>
    </subcellularLocation>
</comment>
<feature type="region of interest" description="Disordered" evidence="4">
    <location>
        <begin position="626"/>
        <end position="665"/>
    </location>
</feature>
<dbReference type="Proteomes" id="UP000546031">
    <property type="component" value="Unassembled WGS sequence"/>
</dbReference>
<dbReference type="AlphaFoldDB" id="A0A850HHJ7"/>
<keyword evidence="5" id="KW-0732">Signal</keyword>
<dbReference type="Gene3D" id="2.170.130.10">
    <property type="entry name" value="TonB-dependent receptor, plug domain"/>
    <property type="match status" value="1"/>
</dbReference>
<proteinExistence type="predicted"/>
<sequence length="938" mass="100890">MKSPTSFLAGTCLLCLIAAPIQAQTADKPATAADEPPPAIEAPDEGAIIVRGERLRGQLQVEQAPVLELDEADIEGIGANSITELLAVIAPQTGSSRGRGGGGPPAILVNGLRISSFRELRSYPPEAIAKVEVMPEEVAQRFGFPPDRRVVNIILKENYNSREVELEWEGPSDGGYAAREVEFTYLKFDQGNRLNFNAEINDRTLLTEAERDVDQTDGSESTVVGDPDPARFRSLVGDQTQAEATLNWTTSDPDNGSLLTLNGTYERSESRSLSGLNSVLLTDGIGNTQFRTFGADTPLERRTDSDNFSVGLTHSRRLGGWQMTATSNGTATDTTTLIDQPFDTQTLEDAALLGTLALDGVLPESLELDVERATNRTLRSDNQITLNGNPILLPAGEVSVTLDAGFDWLQIKSSDTRTLQETKLDRSRFEAGANVAIPIADRGGAWGAIGGLTLNFSGGIEELSDFGTLTDASAGFTWVPASGLTLTGTYILTQVAPSLTQLGSPVIETLNVPVFDLINGETVLVTLTSGGNANLRDEQQRDWKFGANWELPFWDNTRLNVEYVRNTSEDVTSGFPALTQAIEDAFPDRVTRDGNGQLVALDQRFVTYEETRSERLVFGLTTRGSFGAAAPRGGPPPGAGGPPGRPTGAGGPPPGASGQGPSAEQRERFMAMRARICADDGLEVLTRFAEAVARGEDLSAEFPDFDAERASQMVERFLREDDTVDTERLGQFRERICSMDPSMMGGGRPGAGQGGPPTGARPGGGGRPPGIVSRGFGRDGRGRYFLNLTHTIELENTILIAEGVPLLDQLDGNATGTFGLARHSSRLEGGIFRQGKGMRLSGRYTGKARLNGSDPTGASDLFFDDLLTFDARIFLNLGEVFDAKDTFANNLRLSFIANNIFNARRDVRDGNGDVPVAFQPDLIDPTGRYLGIDLRKMF</sequence>
<evidence type="ECO:0000313" key="6">
    <source>
        <dbReference type="EMBL" id="NVE94572.1"/>
    </source>
</evidence>
<evidence type="ECO:0000256" key="3">
    <source>
        <dbReference type="ARBA" id="ARBA00023237"/>
    </source>
</evidence>
<evidence type="ECO:0000256" key="1">
    <source>
        <dbReference type="ARBA" id="ARBA00004442"/>
    </source>
</evidence>
<gene>
    <name evidence="6" type="ORF">HUO12_06635</name>
</gene>
<feature type="compositionally biased region" description="Pro residues" evidence="4">
    <location>
        <begin position="633"/>
        <end position="655"/>
    </location>
</feature>
<name>A0A850HHJ7_9SPHN</name>
<feature type="signal peptide" evidence="5">
    <location>
        <begin position="1"/>
        <end position="23"/>
    </location>
</feature>
<feature type="region of interest" description="Disordered" evidence="4">
    <location>
        <begin position="738"/>
        <end position="768"/>
    </location>
</feature>
<evidence type="ECO:0000256" key="4">
    <source>
        <dbReference type="SAM" id="MobiDB-lite"/>
    </source>
</evidence>
<protein>
    <recommendedName>
        <fullName evidence="8">TonB-dependent receptor</fullName>
    </recommendedName>
</protein>
<dbReference type="PANTHER" id="PTHR47234:SF1">
    <property type="entry name" value="TONB-DEPENDENT RECEPTOR"/>
    <property type="match status" value="1"/>
</dbReference>
<evidence type="ECO:0000256" key="2">
    <source>
        <dbReference type="ARBA" id="ARBA00023136"/>
    </source>
</evidence>
<feature type="compositionally biased region" description="Gly residues" evidence="4">
    <location>
        <begin position="744"/>
        <end position="768"/>
    </location>
</feature>
<evidence type="ECO:0008006" key="8">
    <source>
        <dbReference type="Google" id="ProtNLM"/>
    </source>
</evidence>
<accession>A0A850HHJ7</accession>
<dbReference type="EMBL" id="JABWTA010000001">
    <property type="protein sequence ID" value="NVE94572.1"/>
    <property type="molecule type" value="Genomic_DNA"/>
</dbReference>
<reference evidence="6 7" key="1">
    <citation type="submission" date="2020-06" db="EMBL/GenBank/DDBJ databases">
        <title>Altererythrobacter lutimaris sp. nov., a marine bacterium isolated from a tidal flat.</title>
        <authorList>
            <person name="Kim D."/>
            <person name="Yoo Y."/>
            <person name="Kim J.-J."/>
        </authorList>
    </citation>
    <scope>NUCLEOTIDE SEQUENCE [LARGE SCALE GENOMIC DNA]</scope>
    <source>
        <strain evidence="6 7">JGD-16</strain>
    </source>
</reference>
<dbReference type="InterPro" id="IPR036942">
    <property type="entry name" value="Beta-barrel_TonB_sf"/>
</dbReference>
<dbReference type="SUPFAM" id="SSF56935">
    <property type="entry name" value="Porins"/>
    <property type="match status" value="1"/>
</dbReference>
<feature type="chain" id="PRO_5032842837" description="TonB-dependent receptor" evidence="5">
    <location>
        <begin position="24"/>
        <end position="938"/>
    </location>
</feature>
<dbReference type="Gene3D" id="2.40.170.20">
    <property type="entry name" value="TonB-dependent receptor, beta-barrel domain"/>
    <property type="match status" value="1"/>
</dbReference>
<dbReference type="GO" id="GO:0009279">
    <property type="term" value="C:cell outer membrane"/>
    <property type="evidence" value="ECO:0007669"/>
    <property type="project" value="UniProtKB-SubCell"/>
</dbReference>
<organism evidence="6 7">
    <name type="scientific">Altererythrobacter lutimaris</name>
    <dbReference type="NCBI Taxonomy" id="2743979"/>
    <lineage>
        <taxon>Bacteria</taxon>
        <taxon>Pseudomonadati</taxon>
        <taxon>Pseudomonadota</taxon>
        <taxon>Alphaproteobacteria</taxon>
        <taxon>Sphingomonadales</taxon>
        <taxon>Erythrobacteraceae</taxon>
        <taxon>Altererythrobacter</taxon>
    </lineage>
</organism>
<evidence type="ECO:0000313" key="7">
    <source>
        <dbReference type="Proteomes" id="UP000546031"/>
    </source>
</evidence>
<dbReference type="InterPro" id="IPR037066">
    <property type="entry name" value="Plug_dom_sf"/>
</dbReference>
<dbReference type="RefSeq" id="WP_176272836.1">
    <property type="nucleotide sequence ID" value="NZ_JABWTA010000001.1"/>
</dbReference>
<dbReference type="PANTHER" id="PTHR47234">
    <property type="match status" value="1"/>
</dbReference>
<keyword evidence="3" id="KW-0998">Cell outer membrane</keyword>